<feature type="region of interest" description="Disordered" evidence="1">
    <location>
        <begin position="1"/>
        <end position="44"/>
    </location>
</feature>
<reference evidence="2 3" key="1">
    <citation type="submission" date="2020-10" db="EMBL/GenBank/DDBJ databases">
        <title>Novel species in genus Corynebacterium.</title>
        <authorList>
            <person name="Zhang G."/>
        </authorList>
    </citation>
    <scope>NUCLEOTIDE SEQUENCE [LARGE SCALE GENOMIC DNA]</scope>
    <source>
        <strain evidence="2 3">DSM 45110</strain>
    </source>
</reference>
<organism evidence="2 3">
    <name type="scientific">Corynebacterium suicordis DSM 45110</name>
    <dbReference type="NCBI Taxonomy" id="1121369"/>
    <lineage>
        <taxon>Bacteria</taxon>
        <taxon>Bacillati</taxon>
        <taxon>Actinomycetota</taxon>
        <taxon>Actinomycetes</taxon>
        <taxon>Mycobacteriales</taxon>
        <taxon>Corynebacteriaceae</taxon>
        <taxon>Corynebacterium</taxon>
    </lineage>
</organism>
<dbReference type="Proteomes" id="UP000635902">
    <property type="component" value="Unassembled WGS sequence"/>
</dbReference>
<keyword evidence="3" id="KW-1185">Reference proteome</keyword>
<dbReference type="EMBL" id="JADKMY010000001">
    <property type="protein sequence ID" value="MBF4552617.1"/>
    <property type="molecule type" value="Genomic_DNA"/>
</dbReference>
<proteinExistence type="predicted"/>
<accession>A0ABR9ZGS9</accession>
<dbReference type="RefSeq" id="WP_194555515.1">
    <property type="nucleotide sequence ID" value="NZ_JADKMY010000001.1"/>
</dbReference>
<evidence type="ECO:0000313" key="3">
    <source>
        <dbReference type="Proteomes" id="UP000635902"/>
    </source>
</evidence>
<evidence type="ECO:0000313" key="2">
    <source>
        <dbReference type="EMBL" id="MBF4552617.1"/>
    </source>
</evidence>
<feature type="compositionally biased region" description="Basic and acidic residues" evidence="1">
    <location>
        <begin position="19"/>
        <end position="31"/>
    </location>
</feature>
<name>A0ABR9ZGS9_9CORY</name>
<sequence>MIGSHVRTQDAVSSARPEPGGKSHNVVDLKGRFANPGGNEENTGEQRAALGLLTLSIEHSITRVGHYTRLLSVSTAMSVAELVEAIMISFAWPEEVLHWSLRVKNHGLLHTYAPGALGATERMLGVRSAGHSVGESLSKGCVAQLQVGEYSFLIHATDMVKHEDAELNAVLLGAEFLPAVDSQGNTVTDAEALHPEGIPAAVLLSQVNIELAGEDTVEQVMSHVDRELKALVHDGELYEFVPLLQALDLERPANVSERSAELLTDAPVEEDSVGRAAAWARIVALSTLVGADNVDEMSESFMQAVGYRRGDVPQLQTLMPSDLDPEDPLTAEEIRELSRETGRLLALAGAGGWGARPGEPVPLVPRCSMVERLEMYRFLLQR</sequence>
<comment type="caution">
    <text evidence="2">The sequence shown here is derived from an EMBL/GenBank/DDBJ whole genome shotgun (WGS) entry which is preliminary data.</text>
</comment>
<evidence type="ECO:0000256" key="1">
    <source>
        <dbReference type="SAM" id="MobiDB-lite"/>
    </source>
</evidence>
<gene>
    <name evidence="2" type="ORF">IRY30_00765</name>
</gene>
<protein>
    <submittedName>
        <fullName evidence="2">Uncharacterized protein</fullName>
    </submittedName>
</protein>